<keyword evidence="1" id="KW-0732">Signal</keyword>
<name>A0A8E6B5K0_9BACT</name>
<dbReference type="GO" id="GO:0046872">
    <property type="term" value="F:metal ion binding"/>
    <property type="evidence" value="ECO:0007669"/>
    <property type="project" value="InterPro"/>
</dbReference>
<keyword evidence="6" id="KW-1185">Reference proteome</keyword>
<evidence type="ECO:0000256" key="1">
    <source>
        <dbReference type="ARBA" id="ARBA00022729"/>
    </source>
</evidence>
<evidence type="ECO:0000256" key="2">
    <source>
        <dbReference type="SAM" id="MobiDB-lite"/>
    </source>
</evidence>
<sequence>MFNSHRRLFLGASFSGLASYPLFGQEPSPKERNKEEEDEKKDPLPAKAVKEDAGFQPATLFLTWHKDPTTTMDVQWVGTQGETADIKVYYTSDPIPVPVKGAPKNPNEKKVNWVVCNTIIKPYPMSDFKVFRAEIAGLTPNTDYSFRIGKASPIYKFRTMPAKANDSIHFIEGGDCGINSAAIANNIMAAKQDPMFAIIGGDLGYDNGKSVDVSLSFLRNYSKHMVTKDGRMIPMITCIGNHEVLGSYEQKREKGTFFYPLFDGLYPETGYATLEFGDYLSLVLLDTGHTTPIAGEQTKWLEETLKARIDHPNTLVINHVPCYPSYRNPIGVPAKDGKSGKLGTGEGQRIHWVPLFEKYRVPLVLEHHDHTFKRTKPLLNGMPDSNGVLYLGDGSWGRIRNPRTPDCRALTAFVCDFNPQKSL</sequence>
<dbReference type="Pfam" id="PF16656">
    <property type="entry name" value="Pur_ac_phosph_N"/>
    <property type="match status" value="1"/>
</dbReference>
<organism evidence="5 6">
    <name type="scientific">Telmatocola sphagniphila</name>
    <dbReference type="NCBI Taxonomy" id="1123043"/>
    <lineage>
        <taxon>Bacteria</taxon>
        <taxon>Pseudomonadati</taxon>
        <taxon>Planctomycetota</taxon>
        <taxon>Planctomycetia</taxon>
        <taxon>Gemmatales</taxon>
        <taxon>Gemmataceae</taxon>
    </lineage>
</organism>
<feature type="domain" description="Calcineurin-like phosphoesterase" evidence="3">
    <location>
        <begin position="188"/>
        <end position="370"/>
    </location>
</feature>
<dbReference type="KEGG" id="tsph:KIH39_23425"/>
<dbReference type="Gene3D" id="3.60.21.10">
    <property type="match status" value="1"/>
</dbReference>
<dbReference type="RefSeq" id="WP_213495974.1">
    <property type="nucleotide sequence ID" value="NZ_CP074694.1"/>
</dbReference>
<dbReference type="Pfam" id="PF00149">
    <property type="entry name" value="Metallophos"/>
    <property type="match status" value="1"/>
</dbReference>
<dbReference type="Gene3D" id="2.60.40.380">
    <property type="entry name" value="Purple acid phosphatase-like, N-terminal"/>
    <property type="match status" value="1"/>
</dbReference>
<proteinExistence type="predicted"/>
<dbReference type="GO" id="GO:0003993">
    <property type="term" value="F:acid phosphatase activity"/>
    <property type="evidence" value="ECO:0007669"/>
    <property type="project" value="InterPro"/>
</dbReference>
<feature type="region of interest" description="Disordered" evidence="2">
    <location>
        <begin position="22"/>
        <end position="49"/>
    </location>
</feature>
<feature type="compositionally biased region" description="Basic and acidic residues" evidence="2">
    <location>
        <begin position="28"/>
        <end position="49"/>
    </location>
</feature>
<dbReference type="Proteomes" id="UP000676194">
    <property type="component" value="Chromosome"/>
</dbReference>
<feature type="domain" description="Purple acid phosphatase N-terminal" evidence="4">
    <location>
        <begin position="58"/>
        <end position="159"/>
    </location>
</feature>
<dbReference type="InterPro" id="IPR015914">
    <property type="entry name" value="PAPs_N"/>
</dbReference>
<evidence type="ECO:0000259" key="3">
    <source>
        <dbReference type="Pfam" id="PF00149"/>
    </source>
</evidence>
<dbReference type="PANTHER" id="PTHR22953:SF153">
    <property type="entry name" value="PURPLE ACID PHOSPHATASE"/>
    <property type="match status" value="1"/>
</dbReference>
<dbReference type="InterPro" id="IPR039331">
    <property type="entry name" value="PAPs-like"/>
</dbReference>
<dbReference type="PANTHER" id="PTHR22953">
    <property type="entry name" value="ACID PHOSPHATASE RELATED"/>
    <property type="match status" value="1"/>
</dbReference>
<dbReference type="AlphaFoldDB" id="A0A8E6B5K0"/>
<evidence type="ECO:0000313" key="6">
    <source>
        <dbReference type="Proteomes" id="UP000676194"/>
    </source>
</evidence>
<evidence type="ECO:0000259" key="4">
    <source>
        <dbReference type="Pfam" id="PF16656"/>
    </source>
</evidence>
<reference evidence="5" key="1">
    <citation type="submission" date="2021-05" db="EMBL/GenBank/DDBJ databases">
        <title>Complete genome sequence of the cellulolytic planctomycete Telmatocola sphagniphila SP2T and characterization of the first cellulase from planctomycetes.</title>
        <authorList>
            <person name="Rakitin A.L."/>
            <person name="Beletsky A.V."/>
            <person name="Naumoff D.G."/>
            <person name="Kulichevskaya I.S."/>
            <person name="Mardanov A.V."/>
            <person name="Ravin N.V."/>
            <person name="Dedysh S.N."/>
        </authorList>
    </citation>
    <scope>NUCLEOTIDE SEQUENCE</scope>
    <source>
        <strain evidence="5">SP2T</strain>
    </source>
</reference>
<dbReference type="InterPro" id="IPR008963">
    <property type="entry name" value="Purple_acid_Pase-like_N"/>
</dbReference>
<accession>A0A8E6B5K0</accession>
<dbReference type="InterPro" id="IPR029052">
    <property type="entry name" value="Metallo-depent_PP-like"/>
</dbReference>
<dbReference type="SUPFAM" id="SSF56300">
    <property type="entry name" value="Metallo-dependent phosphatases"/>
    <property type="match status" value="1"/>
</dbReference>
<dbReference type="EMBL" id="CP074694">
    <property type="protein sequence ID" value="QVL31757.1"/>
    <property type="molecule type" value="Genomic_DNA"/>
</dbReference>
<dbReference type="SUPFAM" id="SSF49363">
    <property type="entry name" value="Purple acid phosphatase, N-terminal domain"/>
    <property type="match status" value="1"/>
</dbReference>
<protein>
    <submittedName>
        <fullName evidence="5">Metallophosphoesterase family protein</fullName>
    </submittedName>
</protein>
<evidence type="ECO:0000313" key="5">
    <source>
        <dbReference type="EMBL" id="QVL31757.1"/>
    </source>
</evidence>
<gene>
    <name evidence="5" type="ORF">KIH39_23425</name>
</gene>
<dbReference type="InterPro" id="IPR004843">
    <property type="entry name" value="Calcineurin-like_PHP"/>
</dbReference>